<dbReference type="InterPro" id="IPR009936">
    <property type="entry name" value="DUF1468"/>
</dbReference>
<feature type="domain" description="DUF1468" evidence="2">
    <location>
        <begin position="7"/>
        <end position="148"/>
    </location>
</feature>
<evidence type="ECO:0000259" key="2">
    <source>
        <dbReference type="Pfam" id="PF07331"/>
    </source>
</evidence>
<name>A0A936ZJ34_9HYPH</name>
<keyword evidence="4" id="KW-1185">Reference proteome</keyword>
<dbReference type="AlphaFoldDB" id="A0A936ZJ34"/>
<dbReference type="Proteomes" id="UP000605848">
    <property type="component" value="Unassembled WGS sequence"/>
</dbReference>
<feature type="transmembrane region" description="Helical" evidence="1">
    <location>
        <begin position="129"/>
        <end position="147"/>
    </location>
</feature>
<comment type="caution">
    <text evidence="3">The sequence shown here is derived from an EMBL/GenBank/DDBJ whole genome shotgun (WGS) entry which is preliminary data.</text>
</comment>
<reference evidence="3" key="1">
    <citation type="submission" date="2021-01" db="EMBL/GenBank/DDBJ databases">
        <title>Microvirga sp.</title>
        <authorList>
            <person name="Kim M.K."/>
        </authorList>
    </citation>
    <scope>NUCLEOTIDE SEQUENCE</scope>
    <source>
        <strain evidence="3">5420S-16</strain>
    </source>
</reference>
<evidence type="ECO:0000313" key="3">
    <source>
        <dbReference type="EMBL" id="MBL0405518.1"/>
    </source>
</evidence>
<evidence type="ECO:0000313" key="4">
    <source>
        <dbReference type="Proteomes" id="UP000605848"/>
    </source>
</evidence>
<feature type="transmembrane region" description="Helical" evidence="1">
    <location>
        <begin position="38"/>
        <end position="56"/>
    </location>
</feature>
<keyword evidence="1" id="KW-0812">Transmembrane</keyword>
<sequence>MKIHDSLIGLGFLILAIATFLSSQGLAPAPGQPVGPALFPTIISIVLAIASVALIVRSLKASGPRTWISASQDLLRPRVLMGFLLVPISVIFYLLASGSLGFIFCSVIILLALFLVFGVRWLTATSASVLVSLAIFFLFERLLAVPLPRGFLESIV</sequence>
<keyword evidence="1" id="KW-1133">Transmembrane helix</keyword>
<keyword evidence="1" id="KW-0472">Membrane</keyword>
<feature type="transmembrane region" description="Helical" evidence="1">
    <location>
        <begin position="101"/>
        <end position="122"/>
    </location>
</feature>
<dbReference type="RefSeq" id="WP_202061448.1">
    <property type="nucleotide sequence ID" value="NZ_JAEQMY010000023.1"/>
</dbReference>
<organism evidence="3 4">
    <name type="scientific">Microvirga aerilata</name>
    <dbReference type="NCBI Taxonomy" id="670292"/>
    <lineage>
        <taxon>Bacteria</taxon>
        <taxon>Pseudomonadati</taxon>
        <taxon>Pseudomonadota</taxon>
        <taxon>Alphaproteobacteria</taxon>
        <taxon>Hyphomicrobiales</taxon>
        <taxon>Methylobacteriaceae</taxon>
        <taxon>Microvirga</taxon>
    </lineage>
</organism>
<evidence type="ECO:0000256" key="1">
    <source>
        <dbReference type="SAM" id="Phobius"/>
    </source>
</evidence>
<dbReference type="Pfam" id="PF07331">
    <property type="entry name" value="TctB"/>
    <property type="match status" value="1"/>
</dbReference>
<proteinExistence type="predicted"/>
<protein>
    <submittedName>
        <fullName evidence="3">Tripartite tricarboxylate transporter TctB family protein</fullName>
    </submittedName>
</protein>
<gene>
    <name evidence="3" type="ORF">JKG68_16235</name>
</gene>
<feature type="transmembrane region" description="Helical" evidence="1">
    <location>
        <begin position="77"/>
        <end position="95"/>
    </location>
</feature>
<accession>A0A936ZJ34</accession>
<dbReference type="EMBL" id="JAEQMY010000023">
    <property type="protein sequence ID" value="MBL0405518.1"/>
    <property type="molecule type" value="Genomic_DNA"/>
</dbReference>